<keyword evidence="5 7" id="KW-0949">S-adenosyl-L-methionine</keyword>
<keyword evidence="4 7" id="KW-0808">Transferase</keyword>
<feature type="binding site" evidence="7">
    <location>
        <position position="103"/>
    </location>
    <ligand>
        <name>S-adenosyl-L-methionine</name>
        <dbReference type="ChEBI" id="CHEBI:59789"/>
    </ligand>
</feature>
<accession>W6TDX0</accession>
<feature type="binding site" evidence="7">
    <location>
        <position position="14"/>
    </location>
    <ligand>
        <name>S-adenosyl-L-methionine</name>
        <dbReference type="ChEBI" id="CHEBI:59789"/>
    </ligand>
</feature>
<dbReference type="GO" id="GO:0000179">
    <property type="term" value="F:rRNA (adenine-N6,N6-)-dimethyltransferase activity"/>
    <property type="evidence" value="ECO:0007669"/>
    <property type="project" value="UniProtKB-UniRule"/>
</dbReference>
<dbReference type="RefSeq" id="WP_021826907.1">
    <property type="nucleotide sequence ID" value="NZ_AWTR02000053.1"/>
</dbReference>
<dbReference type="Pfam" id="PF00398">
    <property type="entry name" value="RrnaAD"/>
    <property type="match status" value="1"/>
</dbReference>
<evidence type="ECO:0000256" key="5">
    <source>
        <dbReference type="ARBA" id="ARBA00022691"/>
    </source>
</evidence>
<dbReference type="InterPro" id="IPR029063">
    <property type="entry name" value="SAM-dependent_MTases_sf"/>
</dbReference>
<name>W6TDX0_HOLOB</name>
<evidence type="ECO:0000313" key="9">
    <source>
        <dbReference type="EMBL" id="ETZ07298.1"/>
    </source>
</evidence>
<comment type="caution">
    <text evidence="9">The sequence shown here is derived from an EMBL/GenBank/DDBJ whole genome shotgun (WGS) entry which is preliminary data.</text>
</comment>
<dbReference type="PROSITE" id="PS01131">
    <property type="entry name" value="RRNA_A_DIMETH"/>
    <property type="match status" value="1"/>
</dbReference>
<protein>
    <submittedName>
        <fullName evidence="9">Ribosomal RNA small subunit methyltransferase A</fullName>
    </submittedName>
</protein>
<dbReference type="InterPro" id="IPR011530">
    <property type="entry name" value="rRNA_adenine_dimethylase"/>
</dbReference>
<evidence type="ECO:0000256" key="1">
    <source>
        <dbReference type="ARBA" id="ARBA00022490"/>
    </source>
</evidence>
<proteinExistence type="inferred from homology"/>
<dbReference type="Gene3D" id="3.40.50.150">
    <property type="entry name" value="Vaccinia Virus protein VP39"/>
    <property type="match status" value="1"/>
</dbReference>
<dbReference type="GO" id="GO:0005829">
    <property type="term" value="C:cytosol"/>
    <property type="evidence" value="ECO:0007669"/>
    <property type="project" value="TreeGrafter"/>
</dbReference>
<evidence type="ECO:0000256" key="4">
    <source>
        <dbReference type="ARBA" id="ARBA00022679"/>
    </source>
</evidence>
<dbReference type="PANTHER" id="PTHR11727">
    <property type="entry name" value="DIMETHYLADENOSINE TRANSFERASE"/>
    <property type="match status" value="1"/>
</dbReference>
<keyword evidence="1" id="KW-0963">Cytoplasm</keyword>
<dbReference type="SMART" id="SM00650">
    <property type="entry name" value="rADc"/>
    <property type="match status" value="1"/>
</dbReference>
<dbReference type="Gene3D" id="1.10.8.100">
    <property type="entry name" value="Ribosomal RNA adenine dimethylase-like, domain 2"/>
    <property type="match status" value="1"/>
</dbReference>
<dbReference type="GO" id="GO:0003723">
    <property type="term" value="F:RNA binding"/>
    <property type="evidence" value="ECO:0007669"/>
    <property type="project" value="UniProtKB-UniRule"/>
</dbReference>
<dbReference type="InterPro" id="IPR020596">
    <property type="entry name" value="rRNA_Ade_Mease_Trfase_CS"/>
</dbReference>
<dbReference type="PANTHER" id="PTHR11727:SF7">
    <property type="entry name" value="DIMETHYLADENOSINE TRANSFERASE-RELATED"/>
    <property type="match status" value="1"/>
</dbReference>
<feature type="binding site" evidence="7">
    <location>
        <position position="86"/>
    </location>
    <ligand>
        <name>S-adenosyl-L-methionine</name>
        <dbReference type="ChEBI" id="CHEBI:59789"/>
    </ligand>
</feature>
<feature type="binding site" evidence="7">
    <location>
        <position position="12"/>
    </location>
    <ligand>
        <name>S-adenosyl-L-methionine</name>
        <dbReference type="ChEBI" id="CHEBI:59789"/>
    </ligand>
</feature>
<keyword evidence="2" id="KW-0698">rRNA processing</keyword>
<dbReference type="Proteomes" id="UP000019112">
    <property type="component" value="Unassembled WGS sequence"/>
</dbReference>
<evidence type="ECO:0000256" key="3">
    <source>
        <dbReference type="ARBA" id="ARBA00022603"/>
    </source>
</evidence>
<dbReference type="STRING" id="1399147.P618_200506"/>
<dbReference type="SUPFAM" id="SSF53335">
    <property type="entry name" value="S-adenosyl-L-methionine-dependent methyltransferases"/>
    <property type="match status" value="1"/>
</dbReference>
<dbReference type="PROSITE" id="PS51689">
    <property type="entry name" value="SAM_RNA_A_N6_MT"/>
    <property type="match status" value="1"/>
</dbReference>
<dbReference type="InterPro" id="IPR023165">
    <property type="entry name" value="rRNA_Ade_diMease-like_C"/>
</dbReference>
<keyword evidence="10" id="KW-1185">Reference proteome</keyword>
<evidence type="ECO:0000256" key="7">
    <source>
        <dbReference type="PROSITE-ProRule" id="PRU01026"/>
    </source>
</evidence>
<sequence length="262" mass="30229">MSLKASKRLGQHFLKNHLVLAQIANAIEKVQNKNRFRSITEIGPGLGALTDYLRPLAFDYCVMEKDQRFKQALSEYSPPLQILWGDTLEQKWDVCPKGMLVGNLPYNISPPILLKWLRYREHFPDAFFMIQKELGKRVMATPCTKAYGRISVMIQSVAYVELVAEVGPECFTPPPKVRSYMLHFRNNLHCVNLDLLEIILRNCFSQRRKILKNALEHFKKSFPSGYLESGLLSVGACMQNRPEELTVEQYIKFSEYIQKANL</sequence>
<dbReference type="AlphaFoldDB" id="W6TDX0"/>
<feature type="domain" description="Ribosomal RNA adenine methylase transferase N-terminal" evidence="8">
    <location>
        <begin position="19"/>
        <end position="188"/>
    </location>
</feature>
<dbReference type="InterPro" id="IPR020598">
    <property type="entry name" value="rRNA_Ade_methylase_Trfase_N"/>
</dbReference>
<dbReference type="NCBIfam" id="TIGR00755">
    <property type="entry name" value="ksgA"/>
    <property type="match status" value="1"/>
</dbReference>
<gene>
    <name evidence="9" type="ORF">P618_200506</name>
</gene>
<feature type="binding site" evidence="7">
    <location>
        <position position="43"/>
    </location>
    <ligand>
        <name>S-adenosyl-L-methionine</name>
        <dbReference type="ChEBI" id="CHEBI:59789"/>
    </ligand>
</feature>
<dbReference type="eggNOG" id="COG0030">
    <property type="taxonomic scope" value="Bacteria"/>
</dbReference>
<dbReference type="InterPro" id="IPR001737">
    <property type="entry name" value="KsgA/Erm"/>
</dbReference>
<feature type="binding site" evidence="7">
    <location>
        <position position="64"/>
    </location>
    <ligand>
        <name>S-adenosyl-L-methionine</name>
        <dbReference type="ChEBI" id="CHEBI:59789"/>
    </ligand>
</feature>
<reference evidence="9 10" key="1">
    <citation type="journal article" date="2014" name="FEMS Microbiol. Lett.">
        <title>Draft genome sequences of three Holospora species (Holospora obtusa, Holospora undulata, and Holospora elegans), endonuclear symbiotic bacteria of the ciliate Paramecium caudatum.</title>
        <authorList>
            <person name="Dohra H."/>
            <person name="Tanaka K."/>
            <person name="Suzuki T."/>
            <person name="Fujishima M."/>
            <person name="Suzuki H."/>
        </authorList>
    </citation>
    <scope>NUCLEOTIDE SEQUENCE [LARGE SCALE GENOMIC DNA]</scope>
    <source>
        <strain evidence="9 10">F1</strain>
    </source>
</reference>
<evidence type="ECO:0000313" key="10">
    <source>
        <dbReference type="Proteomes" id="UP000019112"/>
    </source>
</evidence>
<evidence type="ECO:0000256" key="2">
    <source>
        <dbReference type="ARBA" id="ARBA00022552"/>
    </source>
</evidence>
<keyword evidence="3 7" id="KW-0489">Methyltransferase</keyword>
<keyword evidence="6 7" id="KW-0694">RNA-binding</keyword>
<comment type="similarity">
    <text evidence="7">Belongs to the class I-like SAM-binding methyltransferase superfamily. rRNA adenine N(6)-methyltransferase family.</text>
</comment>
<dbReference type="EMBL" id="AWTR02000053">
    <property type="protein sequence ID" value="ETZ07298.1"/>
    <property type="molecule type" value="Genomic_DNA"/>
</dbReference>
<evidence type="ECO:0000256" key="6">
    <source>
        <dbReference type="ARBA" id="ARBA00022884"/>
    </source>
</evidence>
<evidence type="ECO:0000259" key="8">
    <source>
        <dbReference type="SMART" id="SM00650"/>
    </source>
</evidence>
<organism evidence="9 10">
    <name type="scientific">Holospora obtusa F1</name>
    <dbReference type="NCBI Taxonomy" id="1399147"/>
    <lineage>
        <taxon>Bacteria</taxon>
        <taxon>Pseudomonadati</taxon>
        <taxon>Pseudomonadota</taxon>
        <taxon>Alphaproteobacteria</taxon>
        <taxon>Holosporales</taxon>
        <taxon>Holosporaceae</taxon>
        <taxon>Holospora</taxon>
    </lineage>
</organism>